<dbReference type="AlphaFoldDB" id="A0A6A5UYF7"/>
<accession>A0A6A5UYF7</accession>
<dbReference type="OrthoDB" id="10056939at2759"/>
<gene>
    <name evidence="1" type="ORF">BU23DRAFT_230975</name>
</gene>
<evidence type="ECO:0000313" key="1">
    <source>
        <dbReference type="EMBL" id="KAF1969845.1"/>
    </source>
</evidence>
<name>A0A6A5UYF7_9PLEO</name>
<evidence type="ECO:0000313" key="2">
    <source>
        <dbReference type="Proteomes" id="UP000800036"/>
    </source>
</evidence>
<dbReference type="Proteomes" id="UP000800036">
    <property type="component" value="Unassembled WGS sequence"/>
</dbReference>
<proteinExistence type="predicted"/>
<protein>
    <submittedName>
        <fullName evidence="1">Uncharacterized protein</fullName>
    </submittedName>
</protein>
<dbReference type="EMBL" id="ML976705">
    <property type="protein sequence ID" value="KAF1969845.1"/>
    <property type="molecule type" value="Genomic_DNA"/>
</dbReference>
<reference evidence="1" key="1">
    <citation type="journal article" date="2020" name="Stud. Mycol.">
        <title>101 Dothideomycetes genomes: a test case for predicting lifestyles and emergence of pathogens.</title>
        <authorList>
            <person name="Haridas S."/>
            <person name="Albert R."/>
            <person name="Binder M."/>
            <person name="Bloem J."/>
            <person name="Labutti K."/>
            <person name="Salamov A."/>
            <person name="Andreopoulos B."/>
            <person name="Baker S."/>
            <person name="Barry K."/>
            <person name="Bills G."/>
            <person name="Bluhm B."/>
            <person name="Cannon C."/>
            <person name="Castanera R."/>
            <person name="Culley D."/>
            <person name="Daum C."/>
            <person name="Ezra D."/>
            <person name="Gonzalez J."/>
            <person name="Henrissat B."/>
            <person name="Kuo A."/>
            <person name="Liang C."/>
            <person name="Lipzen A."/>
            <person name="Lutzoni F."/>
            <person name="Magnuson J."/>
            <person name="Mondo S."/>
            <person name="Nolan M."/>
            <person name="Ohm R."/>
            <person name="Pangilinan J."/>
            <person name="Park H.-J."/>
            <person name="Ramirez L."/>
            <person name="Alfaro M."/>
            <person name="Sun H."/>
            <person name="Tritt A."/>
            <person name="Yoshinaga Y."/>
            <person name="Zwiers L.-H."/>
            <person name="Turgeon B."/>
            <person name="Goodwin S."/>
            <person name="Spatafora J."/>
            <person name="Crous P."/>
            <person name="Grigoriev I."/>
        </authorList>
    </citation>
    <scope>NUCLEOTIDE SEQUENCE</scope>
    <source>
        <strain evidence="1">CBS 107.79</strain>
    </source>
</reference>
<organism evidence="1 2">
    <name type="scientific">Bimuria novae-zelandiae CBS 107.79</name>
    <dbReference type="NCBI Taxonomy" id="1447943"/>
    <lineage>
        <taxon>Eukaryota</taxon>
        <taxon>Fungi</taxon>
        <taxon>Dikarya</taxon>
        <taxon>Ascomycota</taxon>
        <taxon>Pezizomycotina</taxon>
        <taxon>Dothideomycetes</taxon>
        <taxon>Pleosporomycetidae</taxon>
        <taxon>Pleosporales</taxon>
        <taxon>Massarineae</taxon>
        <taxon>Didymosphaeriaceae</taxon>
        <taxon>Bimuria</taxon>
    </lineage>
</organism>
<keyword evidence="2" id="KW-1185">Reference proteome</keyword>
<sequence length="229" mass="26294">MAAMIHSHQAFTAICLGCFNADSLRTVPHRCRHCDRTYEILDTALELHPLCLTWSYSFLPGILEAVCSYCDESLARGNEKVKGTTLRDHIDAHNFRICNQTLCFSAQQFRRHLQGNLKANYDGTFFAGWTLLMKSSEQRKTAVFEAVEGVSSWRVHTDPEAAFATRQRQKSDRVPEARLKFIDLSKRPHTSSAPRKRIRRKPSAHAMMEAHYRYAHNSTVFRTLPVLRL</sequence>